<dbReference type="InterPro" id="IPR036188">
    <property type="entry name" value="FAD/NAD-bd_sf"/>
</dbReference>
<accession>A0A8S3FQ99</accession>
<gene>
    <name evidence="2" type="ORF">BYL167_LOCUS69040</name>
    <name evidence="1" type="ORF">GIL414_LOCUS44085</name>
</gene>
<dbReference type="Proteomes" id="UP000681967">
    <property type="component" value="Unassembled WGS sequence"/>
</dbReference>
<organism evidence="2 3">
    <name type="scientific">Rotaria magnacalcarata</name>
    <dbReference type="NCBI Taxonomy" id="392030"/>
    <lineage>
        <taxon>Eukaryota</taxon>
        <taxon>Metazoa</taxon>
        <taxon>Spiralia</taxon>
        <taxon>Gnathifera</taxon>
        <taxon>Rotifera</taxon>
        <taxon>Eurotatoria</taxon>
        <taxon>Bdelloidea</taxon>
        <taxon>Philodinida</taxon>
        <taxon>Philodinidae</taxon>
        <taxon>Rotaria</taxon>
    </lineage>
</organism>
<comment type="caution">
    <text evidence="2">The sequence shown here is derived from an EMBL/GenBank/DDBJ whole genome shotgun (WGS) entry which is preliminary data.</text>
</comment>
<proteinExistence type="predicted"/>
<dbReference type="EMBL" id="CAJOBJ010132151">
    <property type="protein sequence ID" value="CAF4726527.1"/>
    <property type="molecule type" value="Genomic_DNA"/>
</dbReference>
<feature type="non-terminal residue" evidence="2">
    <location>
        <position position="1"/>
    </location>
</feature>
<evidence type="ECO:0000313" key="3">
    <source>
        <dbReference type="Proteomes" id="UP000681967"/>
    </source>
</evidence>
<dbReference type="Gene3D" id="3.50.50.60">
    <property type="entry name" value="FAD/NAD(P)-binding domain"/>
    <property type="match status" value="1"/>
</dbReference>
<evidence type="ECO:0000313" key="1">
    <source>
        <dbReference type="EMBL" id="CAF4726527.1"/>
    </source>
</evidence>
<protein>
    <submittedName>
        <fullName evidence="2">Uncharacterized protein</fullName>
    </submittedName>
</protein>
<dbReference type="AlphaFoldDB" id="A0A8S3FQ99"/>
<dbReference type="Proteomes" id="UP000681720">
    <property type="component" value="Unassembled WGS sequence"/>
</dbReference>
<dbReference type="EMBL" id="CAJOBH010249316">
    <property type="protein sequence ID" value="CAF5134270.1"/>
    <property type="molecule type" value="Genomic_DNA"/>
</dbReference>
<evidence type="ECO:0000313" key="2">
    <source>
        <dbReference type="EMBL" id="CAF5134270.1"/>
    </source>
</evidence>
<sequence>RGLNGLALAQLLQQELSPSIKIIVFERDAGEDVRDQGYFIALHRKGIEVIKPISTVEDAFLIRQRCIVVNIN</sequence>
<name>A0A8S3FQ99_9BILA</name>
<reference evidence="2" key="1">
    <citation type="submission" date="2021-02" db="EMBL/GenBank/DDBJ databases">
        <authorList>
            <person name="Nowell W R."/>
        </authorList>
    </citation>
    <scope>NUCLEOTIDE SEQUENCE</scope>
</reference>